<dbReference type="GO" id="GO:0004252">
    <property type="term" value="F:serine-type endopeptidase activity"/>
    <property type="evidence" value="ECO:0007669"/>
    <property type="project" value="TreeGrafter"/>
</dbReference>
<keyword evidence="1" id="KW-1133">Transmembrane helix</keyword>
<dbReference type="EMBL" id="JADQBC010000002">
    <property type="protein sequence ID" value="MBR8826404.1"/>
    <property type="molecule type" value="Genomic_DNA"/>
</dbReference>
<keyword evidence="1" id="KW-0472">Membrane</keyword>
<dbReference type="Gene3D" id="2.40.10.10">
    <property type="entry name" value="Trypsin-like serine proteases"/>
    <property type="match status" value="2"/>
</dbReference>
<dbReference type="GO" id="GO:0006508">
    <property type="term" value="P:proteolysis"/>
    <property type="evidence" value="ECO:0007669"/>
    <property type="project" value="TreeGrafter"/>
</dbReference>
<sequence>MDDCSRQLPVLKEGFLDNPWVKKWHCFSMKVKITPILMSGIVGLVTVAIIPIVALGDRSETGEVDSALAQKSLFDRTRLITVKIFGEESWGSGIIIEREGAEYTVLTNDHVLRNDVGEYQIETADGQIHLARPEAVKFEHYDLAIIKFSSAVEYAVATLGNSDSLQEGEKVVAGGFPFGDKGLKYTEGQIGLILAKSLVDGYQIGYTNEIEKGMSGGPVLNLDGEVIAINGIHAHPLWGEPYLYEDGEQPSGEMGQRMKDYSWAIPINKFSQIALGAQLGVH</sequence>
<evidence type="ECO:0000313" key="2">
    <source>
        <dbReference type="EMBL" id="MBR8826404.1"/>
    </source>
</evidence>
<dbReference type="AlphaFoldDB" id="A0A941GLN8"/>
<reference evidence="2" key="1">
    <citation type="submission" date="2021-02" db="EMBL/GenBank/DDBJ databases">
        <title>Metagenome analyses of Stigonema ocellatum DSM 106950, Chlorogloea purpurea SAG 13.99 and Gomphosphaeria aponina DSM 107014.</title>
        <authorList>
            <person name="Marter P."/>
            <person name="Huang S."/>
        </authorList>
    </citation>
    <scope>NUCLEOTIDE SEQUENCE</scope>
    <source>
        <strain evidence="2">JP213</strain>
    </source>
</reference>
<dbReference type="PANTHER" id="PTHR22939">
    <property type="entry name" value="SERINE PROTEASE FAMILY S1C HTRA-RELATED"/>
    <property type="match status" value="1"/>
</dbReference>
<keyword evidence="1" id="KW-0812">Transmembrane</keyword>
<dbReference type="Proteomes" id="UP000767446">
    <property type="component" value="Unassembled WGS sequence"/>
</dbReference>
<feature type="transmembrane region" description="Helical" evidence="1">
    <location>
        <begin position="33"/>
        <end position="56"/>
    </location>
</feature>
<accession>A0A941GLN8</accession>
<comment type="caution">
    <text evidence="2">The sequence shown here is derived from an EMBL/GenBank/DDBJ whole genome shotgun (WGS) entry which is preliminary data.</text>
</comment>
<dbReference type="InterPro" id="IPR009003">
    <property type="entry name" value="Peptidase_S1_PA"/>
</dbReference>
<dbReference type="SUPFAM" id="SSF50494">
    <property type="entry name" value="Trypsin-like serine proteases"/>
    <property type="match status" value="1"/>
</dbReference>
<dbReference type="PANTHER" id="PTHR22939:SF129">
    <property type="entry name" value="SERINE PROTEASE HTRA2, MITOCHONDRIAL"/>
    <property type="match status" value="1"/>
</dbReference>
<evidence type="ECO:0000256" key="1">
    <source>
        <dbReference type="SAM" id="Phobius"/>
    </source>
</evidence>
<proteinExistence type="predicted"/>
<protein>
    <submittedName>
        <fullName evidence="2">Trypsin-like peptidase domain-containing protein</fullName>
    </submittedName>
</protein>
<dbReference type="InterPro" id="IPR043504">
    <property type="entry name" value="Peptidase_S1_PA_chymotrypsin"/>
</dbReference>
<name>A0A941GLN8_9CHRO</name>
<dbReference type="Pfam" id="PF13365">
    <property type="entry name" value="Trypsin_2"/>
    <property type="match status" value="1"/>
</dbReference>
<gene>
    <name evidence="2" type="ORF">DSM107014_00620</name>
</gene>
<organism evidence="2 3">
    <name type="scientific">Gomphosphaeria aponina SAG 52.96 = DSM 107014</name>
    <dbReference type="NCBI Taxonomy" id="1521640"/>
    <lineage>
        <taxon>Bacteria</taxon>
        <taxon>Bacillati</taxon>
        <taxon>Cyanobacteriota</taxon>
        <taxon>Cyanophyceae</taxon>
        <taxon>Oscillatoriophycideae</taxon>
        <taxon>Chroococcales</taxon>
        <taxon>Gomphosphaeriaceae</taxon>
        <taxon>Gomphosphaeria</taxon>
    </lineage>
</organism>
<evidence type="ECO:0000313" key="3">
    <source>
        <dbReference type="Proteomes" id="UP000767446"/>
    </source>
</evidence>